<dbReference type="SUPFAM" id="SSF81321">
    <property type="entry name" value="Family A G protein-coupled receptor-like"/>
    <property type="match status" value="1"/>
</dbReference>
<evidence type="ECO:0000256" key="7">
    <source>
        <dbReference type="ARBA" id="ARBA00023224"/>
    </source>
</evidence>
<evidence type="ECO:0000256" key="8">
    <source>
        <dbReference type="RuleBase" id="RU000688"/>
    </source>
</evidence>
<dbReference type="CDD" id="cd15230">
    <property type="entry name" value="7tmA_OR5-like"/>
    <property type="match status" value="1"/>
</dbReference>
<dbReference type="PROSITE" id="PS50262">
    <property type="entry name" value="G_PROTEIN_RECEP_F1_2"/>
    <property type="match status" value="1"/>
</dbReference>
<proteinExistence type="inferred from homology"/>
<name>A0ABN9LUG0_9NEOB</name>
<feature type="transmembrane region" description="Helical" evidence="9">
    <location>
        <begin position="57"/>
        <end position="79"/>
    </location>
</feature>
<protein>
    <recommendedName>
        <fullName evidence="9">Olfactory receptor</fullName>
    </recommendedName>
</protein>
<feature type="transmembrane region" description="Helical" evidence="9">
    <location>
        <begin position="91"/>
        <end position="109"/>
    </location>
</feature>
<feature type="transmembrane region" description="Helical" evidence="9">
    <location>
        <begin position="172"/>
        <end position="189"/>
    </location>
</feature>
<comment type="similarity">
    <text evidence="8">Belongs to the G-protein coupled receptor 1 family.</text>
</comment>
<evidence type="ECO:0000256" key="4">
    <source>
        <dbReference type="ARBA" id="ARBA00023040"/>
    </source>
</evidence>
<feature type="transmembrane region" description="Helical" evidence="9">
    <location>
        <begin position="269"/>
        <end position="291"/>
    </location>
</feature>
<keyword evidence="9" id="KW-0716">Sensory transduction</keyword>
<feature type="transmembrane region" description="Helical" evidence="9">
    <location>
        <begin position="237"/>
        <end position="257"/>
    </location>
</feature>
<organism evidence="11 12">
    <name type="scientific">Ranitomeya imitator</name>
    <name type="common">mimic poison frog</name>
    <dbReference type="NCBI Taxonomy" id="111125"/>
    <lineage>
        <taxon>Eukaryota</taxon>
        <taxon>Metazoa</taxon>
        <taxon>Chordata</taxon>
        <taxon>Craniata</taxon>
        <taxon>Vertebrata</taxon>
        <taxon>Euteleostomi</taxon>
        <taxon>Amphibia</taxon>
        <taxon>Batrachia</taxon>
        <taxon>Anura</taxon>
        <taxon>Neobatrachia</taxon>
        <taxon>Hyloidea</taxon>
        <taxon>Dendrobatidae</taxon>
        <taxon>Dendrobatinae</taxon>
        <taxon>Ranitomeya</taxon>
    </lineage>
</organism>
<evidence type="ECO:0000256" key="9">
    <source>
        <dbReference type="RuleBase" id="RU363047"/>
    </source>
</evidence>
<evidence type="ECO:0000313" key="11">
    <source>
        <dbReference type="EMBL" id="CAJ0947970.1"/>
    </source>
</evidence>
<dbReference type="PRINTS" id="PR00237">
    <property type="entry name" value="GPCRRHODOPSN"/>
</dbReference>
<keyword evidence="9" id="KW-0552">Olfaction</keyword>
<reference evidence="11" key="1">
    <citation type="submission" date="2023-07" db="EMBL/GenBank/DDBJ databases">
        <authorList>
            <person name="Stuckert A."/>
        </authorList>
    </citation>
    <scope>NUCLEOTIDE SEQUENCE</scope>
</reference>
<dbReference type="InterPro" id="IPR017452">
    <property type="entry name" value="GPCR_Rhodpsn_7TM"/>
</dbReference>
<evidence type="ECO:0000256" key="6">
    <source>
        <dbReference type="ARBA" id="ARBA00023170"/>
    </source>
</evidence>
<comment type="subcellular location">
    <subcellularLocation>
        <location evidence="9">Cell membrane</location>
        <topology evidence="9">Multi-pass membrane protein</topology>
    </subcellularLocation>
    <subcellularLocation>
        <location evidence="1">Membrane</location>
        <topology evidence="1">Multi-pass membrane protein</topology>
    </subcellularLocation>
</comment>
<evidence type="ECO:0000256" key="5">
    <source>
        <dbReference type="ARBA" id="ARBA00023136"/>
    </source>
</evidence>
<dbReference type="Proteomes" id="UP001176940">
    <property type="component" value="Unassembled WGS sequence"/>
</dbReference>
<feature type="transmembrane region" description="Helical" evidence="9">
    <location>
        <begin position="303"/>
        <end position="323"/>
    </location>
</feature>
<sequence>MSYVSLSMSTCSAATEPQSLPSPSSVKKTIFMDVTNQTKVTEFMFSGLTDNENLKSFLFVLILHVYTVTVVANVGLVAIVRKTLNLQNPMYYFLSYLSLVDVFYSSAITPKMLVDLKCLEKTISFEGCALQFFFYAALAATESFLLSTMSYDRYVAICHPLHYVSIMTKKKCLCLVLLSFSIGFLQSSVQTSCAFTLQFCGPNFIDHFYCDAPLVLRLSCSDTSICEKVTVYTVGSLAISSLITILISYTLIIFSVLNIRSTEGRRKAFSTCSSHLMCVFIFYGTVLFTYMRPPSSIFTVQDKVASIFYTAVTPMLNPLIYSLRNQRVRGIIIQSFYHIQSLSGGLFQLRNGKEGKV</sequence>
<dbReference type="PRINTS" id="PR00245">
    <property type="entry name" value="OLFACTORYR"/>
</dbReference>
<evidence type="ECO:0000256" key="3">
    <source>
        <dbReference type="ARBA" id="ARBA00022989"/>
    </source>
</evidence>
<dbReference type="Gene3D" id="1.20.1070.10">
    <property type="entry name" value="Rhodopsin 7-helix transmembrane proteins"/>
    <property type="match status" value="1"/>
</dbReference>
<keyword evidence="12" id="KW-1185">Reference proteome</keyword>
<evidence type="ECO:0000256" key="2">
    <source>
        <dbReference type="ARBA" id="ARBA00022692"/>
    </source>
</evidence>
<feature type="domain" description="G-protein coupled receptors family 1 profile" evidence="10">
    <location>
        <begin position="72"/>
        <end position="321"/>
    </location>
</feature>
<dbReference type="InterPro" id="IPR000725">
    <property type="entry name" value="Olfact_rcpt"/>
</dbReference>
<dbReference type="PROSITE" id="PS00237">
    <property type="entry name" value="G_PROTEIN_RECEP_F1_1"/>
    <property type="match status" value="1"/>
</dbReference>
<keyword evidence="9" id="KW-1003">Cell membrane</keyword>
<gene>
    <name evidence="11" type="ORF">RIMI_LOCUS11907816</name>
</gene>
<keyword evidence="6 8" id="KW-0675">Receptor</keyword>
<evidence type="ECO:0000259" key="10">
    <source>
        <dbReference type="PROSITE" id="PS50262"/>
    </source>
</evidence>
<dbReference type="InterPro" id="IPR000276">
    <property type="entry name" value="GPCR_Rhodpsn"/>
</dbReference>
<keyword evidence="5 9" id="KW-0472">Membrane</keyword>
<evidence type="ECO:0000256" key="1">
    <source>
        <dbReference type="ARBA" id="ARBA00004141"/>
    </source>
</evidence>
<evidence type="ECO:0000313" key="12">
    <source>
        <dbReference type="Proteomes" id="UP001176940"/>
    </source>
</evidence>
<comment type="caution">
    <text evidence="11">The sequence shown here is derived from an EMBL/GenBank/DDBJ whole genome shotgun (WGS) entry which is preliminary data.</text>
</comment>
<keyword evidence="7 8" id="KW-0807">Transducer</keyword>
<dbReference type="EMBL" id="CAUEEQ010027577">
    <property type="protein sequence ID" value="CAJ0947970.1"/>
    <property type="molecule type" value="Genomic_DNA"/>
</dbReference>
<keyword evidence="3 9" id="KW-1133">Transmembrane helix</keyword>
<dbReference type="Pfam" id="PF13853">
    <property type="entry name" value="7tm_4"/>
    <property type="match status" value="1"/>
</dbReference>
<keyword evidence="4 8" id="KW-0297">G-protein coupled receptor</keyword>
<feature type="transmembrane region" description="Helical" evidence="9">
    <location>
        <begin position="129"/>
        <end position="151"/>
    </location>
</feature>
<dbReference type="PANTHER" id="PTHR48018">
    <property type="entry name" value="OLFACTORY RECEPTOR"/>
    <property type="match status" value="1"/>
</dbReference>
<accession>A0ABN9LUG0</accession>
<keyword evidence="2 8" id="KW-0812">Transmembrane</keyword>